<dbReference type="PANTHER" id="PTHR32305:SF15">
    <property type="entry name" value="PROTEIN RHSA-RELATED"/>
    <property type="match status" value="1"/>
</dbReference>
<protein>
    <submittedName>
        <fullName evidence="4">DUF4329 domain-containing protein</fullName>
    </submittedName>
</protein>
<evidence type="ECO:0000256" key="1">
    <source>
        <dbReference type="SAM" id="MobiDB-lite"/>
    </source>
</evidence>
<feature type="chain" id="PRO_5022175976" evidence="2">
    <location>
        <begin position="23"/>
        <end position="2175"/>
    </location>
</feature>
<dbReference type="PANTHER" id="PTHR32305">
    <property type="match status" value="1"/>
</dbReference>
<dbReference type="InterPro" id="IPR022385">
    <property type="entry name" value="Rhs_assc_core"/>
</dbReference>
<dbReference type="OrthoDB" id="9757552at2"/>
<evidence type="ECO:0000313" key="4">
    <source>
        <dbReference type="EMBL" id="TQF14452.1"/>
    </source>
</evidence>
<evidence type="ECO:0000259" key="3">
    <source>
        <dbReference type="Pfam" id="PF14220"/>
    </source>
</evidence>
<feature type="region of interest" description="Disordered" evidence="1">
    <location>
        <begin position="1494"/>
        <end position="1519"/>
    </location>
</feature>
<feature type="domain" description="DUF4329" evidence="3">
    <location>
        <begin position="2051"/>
        <end position="2154"/>
    </location>
</feature>
<feature type="compositionally biased region" description="Basic and acidic residues" evidence="1">
    <location>
        <begin position="1144"/>
        <end position="1165"/>
    </location>
</feature>
<dbReference type="NCBIfam" id="TIGR03696">
    <property type="entry name" value="Rhs_assc_core"/>
    <property type="match status" value="1"/>
</dbReference>
<dbReference type="Proteomes" id="UP000315369">
    <property type="component" value="Unassembled WGS sequence"/>
</dbReference>
<feature type="compositionally biased region" description="Basic and acidic residues" evidence="1">
    <location>
        <begin position="312"/>
        <end position="327"/>
    </location>
</feature>
<proteinExistence type="predicted"/>
<gene>
    <name evidence="4" type="ORF">FJV41_18570</name>
</gene>
<dbReference type="InterPro" id="IPR025479">
    <property type="entry name" value="DUF4329"/>
</dbReference>
<comment type="caution">
    <text evidence="4">The sequence shown here is derived from an EMBL/GenBank/DDBJ whole genome shotgun (WGS) entry which is preliminary data.</text>
</comment>
<dbReference type="Gene3D" id="2.180.10.10">
    <property type="entry name" value="RHS repeat-associated core"/>
    <property type="match status" value="2"/>
</dbReference>
<reference evidence="4 5" key="1">
    <citation type="submission" date="2019-06" db="EMBL/GenBank/DDBJ databases">
        <authorList>
            <person name="Livingstone P."/>
            <person name="Whitworth D."/>
        </authorList>
    </citation>
    <scope>NUCLEOTIDE SEQUENCE [LARGE SCALE GENOMIC DNA]</scope>
    <source>
        <strain evidence="4 5">AM401</strain>
    </source>
</reference>
<feature type="signal peptide" evidence="2">
    <location>
        <begin position="1"/>
        <end position="22"/>
    </location>
</feature>
<feature type="region of interest" description="Disordered" evidence="1">
    <location>
        <begin position="304"/>
        <end position="348"/>
    </location>
</feature>
<dbReference type="EMBL" id="VIFM01000068">
    <property type="protein sequence ID" value="TQF14452.1"/>
    <property type="molecule type" value="Genomic_DNA"/>
</dbReference>
<sequence>MPTLSHAFVCALLLIPVSLAHAAPSCVVGSTSSCMSGMCPGERLCVPNPETTTGGVWSECNPDMSPKPCTACGAGGTQRCESNGTDLGTCQPATPWDFESCGNSCDENADGVEGEGCAGPKTYDYCERDSAGALVRWTCGCGLTAKVGYCLGSTDSQTSCASPEGCLKAPNFGATGAAQAGGDYACCVSSLPCASEGYIRAAMHCEQTDSLRFECAPGDSCDDSNACGNTCKGLAPTINPTTGAQSRGGAYCSAGPVCSAAQGGFGPPQEGNVSASIYRVECGWASSADMGSSYTCHVVSRPGLTLTVPPPEHSDGPRDPRGDRDEIGGSTSGGKDDETGASPTPDTANACLAKASQVTASAIGATSSPTVSLSDFTTRYSASDLGIRLPGSGFNFVRKYVSTDNFWSYQSMLGNADEPFVAKPFGSSPTRKSSLRWWHGLYSMVQPQGWVGGVSTWAVRDPEGSVLEFVACTPGTISTTPCFASPRKTTRWSNASLLWTGSHFVLIKPGDGRYVYQSPWTHEESWYVRTKYFFLTRVEDEASASPPRVRLELTYAVPSVWDENDEPVACPGQSSLGNGVPYLRDITTETGARVRLRYRLVRASVQPTTECVIDSLSLARNPNAIDPLLRQQEDVVARYEYYTHPSLPSVQRAGLLAQVEYPETGDVVTYGDTTTSDAGSTQWGVAANSQVLATHAYQAGKVQAVGAGGTTTMAFSTGSGNCGGPSPMGLDAGTPCVPPSVEGMTASSGDSSGTTVQFTRGFSTRVSPYSPHPLLETQSDTCLSGDCRGFASGYLAYEYAEPEDGNLYLRRTRNKAQSYVRRDRVFAEEGVASVPGVVSPVIQVTENFGETYQGDGGVAGATTNFIYSNSPLPADQAWQPVTESVSVAASTFKPGEQVITRTRHDASTGFLKSVIRSGYTHQLDMATGTWSPPVLQHIGVFYFNHHRCLGATDSGTARLAEIHGPCLISSPEATDCSGTDFPITQHHHYGPPSAEPSNQAGKLKKVSQFIRHGGPLACAGHPTLETRYDEYDGRGNPVQVRSPQGEVTRIAYIGGRISRSTSGGLLTTYQYDGARQLAVHHPSGAYTVSCYRKNTPAGQGCAQGELTSVLQWEAVASDAAGVDWSEMRVLEYWPHGALKTETLRSRGQGTEETRRTVSHHPDPHLRPTFTRWGTGPGSFSATSAFDVRNNLVATGDAFNTPPDFCKDGNAVSPACTALAYDNLSRLTRVSELPTPGVEQHSTYDYDVHGNVSSVRMGCSSTDPTSCGGSSTYQFDDFGRLVSVLLPNARGPVHHAHDARGNVVARQTEAMRGAGAFIRYEHDLLSRPLTASSVHWSDDYRSFHYRLGYDDDEAPPAGCATQLNSLGKLRFRQDSFGRTWFQYDAAGRVVREMRVRATATGCAQGLEANPDTFYEYDAVGRLSRLTYPHGRTVTYVYGTGANAERVAAVDVSTYDGATWQTRRIVSTVAWEPFGGLRGYQMHHAGSGTSSSVEYMLGDDSSSPPTSSADACTRPAPSASASDLTGRWRALRVSSGAFSPGSGSGDIYNRTFTWTANQLSRMDTCVLDSAEAQTELYSYDRTLRLTGATRPPGNALATGGAYTSRTYGYDRRSNRTASTDDGVANSFVFWAMPTDGPDAVGVHYSDPGQLAQEWYFYDGDGRFNRKSTARDGPTGMYLHMYPQYYTGLGFLEGTFQAVYLSSGAYYNYFYDAHGRRRLKVHPTGAREEYFHDLGNQLLSDSAPNDLVTSATHYVEDDYVWLGGRPVAVLRGKFSTTWARQADDSADCTRAGEPAACGLYFLVTERSGMPVVMLDDSRRVTGVGEYDPFGHVNRVKQVAGSTNPYADSLNVELKRFEQPTRSSQLRLQQRVLFNLVETEPTQDFVRLEDSVTHAALSGAISGKKPGKFWSDWVEPSSGSLSIQFVSNATCDSATCGGDAGAGLGCTCPSEPSRGVVLKGTEYRRFQQGATPFWVPLRFRGQYHDIETDFFANGHRYYEPELGRYMDPEPLLGAAPIAFPAYAYALNNPVMLDDPTGLVPGEIFRGGTMQELRDRAAIDALEFIHPSAELYQMEYGGMLCLREDGGVFATDPVCSTNPDDLKTVYPQDAPCPEGTKSIGGYHTHPGNSQDMDNKTAPPFSYHDVKWSNSFGTFYLSRANGAEIWRWYPHPVAIRTRIRP</sequence>
<evidence type="ECO:0000313" key="5">
    <source>
        <dbReference type="Proteomes" id="UP000315369"/>
    </source>
</evidence>
<accession>A0A540WZN5</accession>
<keyword evidence="5" id="KW-1185">Reference proteome</keyword>
<evidence type="ECO:0000256" key="2">
    <source>
        <dbReference type="SAM" id="SignalP"/>
    </source>
</evidence>
<organism evidence="4 5">
    <name type="scientific">Myxococcus llanfairpwllgwyngyllgogerychwyrndrobwllllantysiliogogogochensis</name>
    <dbReference type="NCBI Taxonomy" id="2590453"/>
    <lineage>
        <taxon>Bacteria</taxon>
        <taxon>Pseudomonadati</taxon>
        <taxon>Myxococcota</taxon>
        <taxon>Myxococcia</taxon>
        <taxon>Myxococcales</taxon>
        <taxon>Cystobacterineae</taxon>
        <taxon>Myxococcaceae</taxon>
        <taxon>Myxococcus</taxon>
    </lineage>
</organism>
<feature type="region of interest" description="Disordered" evidence="1">
    <location>
        <begin position="1144"/>
        <end position="1173"/>
    </location>
</feature>
<feature type="compositionally biased region" description="Low complexity" evidence="1">
    <location>
        <begin position="1497"/>
        <end position="1509"/>
    </location>
</feature>
<dbReference type="Pfam" id="PF14220">
    <property type="entry name" value="DUF4329"/>
    <property type="match status" value="1"/>
</dbReference>
<name>A0A540WZN5_9BACT</name>
<keyword evidence="2" id="KW-0732">Signal</keyword>
<dbReference type="InterPro" id="IPR050708">
    <property type="entry name" value="T6SS_VgrG/RHS"/>
</dbReference>